<evidence type="ECO:0000313" key="6">
    <source>
        <dbReference type="Proteomes" id="UP000306441"/>
    </source>
</evidence>
<organism evidence="5 6">
    <name type="scientific">Ollibium composti</name>
    <dbReference type="NCBI Taxonomy" id="2675109"/>
    <lineage>
        <taxon>Bacteria</taxon>
        <taxon>Pseudomonadati</taxon>
        <taxon>Pseudomonadota</taxon>
        <taxon>Alphaproteobacteria</taxon>
        <taxon>Hyphomicrobiales</taxon>
        <taxon>Phyllobacteriaceae</taxon>
        <taxon>Ollibium</taxon>
    </lineage>
</organism>
<comment type="subunit">
    <text evidence="2">Interacts with COX5B; this interaction may contribute to localize PYROXD2 to the inner face of the inner mitochondrial membrane.</text>
</comment>
<dbReference type="RefSeq" id="WP_136357341.1">
    <property type="nucleotide sequence ID" value="NZ_SSNY01000006.1"/>
</dbReference>
<dbReference type="Pfam" id="PF01593">
    <property type="entry name" value="Amino_oxidase"/>
    <property type="match status" value="1"/>
</dbReference>
<dbReference type="InterPro" id="IPR002937">
    <property type="entry name" value="Amino_oxidase"/>
</dbReference>
<proteinExistence type="predicted"/>
<gene>
    <name evidence="5" type="ORF">E6C48_11670</name>
</gene>
<dbReference type="EMBL" id="SSNY01000006">
    <property type="protein sequence ID" value="THF56974.1"/>
    <property type="molecule type" value="Genomic_DNA"/>
</dbReference>
<evidence type="ECO:0000313" key="5">
    <source>
        <dbReference type="EMBL" id="THF56974.1"/>
    </source>
</evidence>
<evidence type="ECO:0000256" key="1">
    <source>
        <dbReference type="ARBA" id="ARBA00037217"/>
    </source>
</evidence>
<evidence type="ECO:0000256" key="2">
    <source>
        <dbReference type="ARBA" id="ARBA00038825"/>
    </source>
</evidence>
<reference evidence="5 6" key="1">
    <citation type="submission" date="2019-04" db="EMBL/GenBank/DDBJ databases">
        <title>Mesorhizobium composti sp. nov., isolated from compost.</title>
        <authorList>
            <person name="Lin S.-Y."/>
            <person name="Hameed A."/>
            <person name="Hsieh Y.-T."/>
            <person name="Young C.-C."/>
        </authorList>
    </citation>
    <scope>NUCLEOTIDE SEQUENCE [LARGE SCALE GENOMIC DNA]</scope>
    <source>
        <strain evidence="5 6">CC-YTH430</strain>
    </source>
</reference>
<evidence type="ECO:0000256" key="3">
    <source>
        <dbReference type="ARBA" id="ARBA00040298"/>
    </source>
</evidence>
<dbReference type="Gene3D" id="3.50.50.60">
    <property type="entry name" value="FAD/NAD(P)-binding domain"/>
    <property type="match status" value="2"/>
</dbReference>
<accession>A0ABY2Q699</accession>
<dbReference type="SUPFAM" id="SSF51905">
    <property type="entry name" value="FAD/NAD(P)-binding domain"/>
    <property type="match status" value="1"/>
</dbReference>
<evidence type="ECO:0000259" key="4">
    <source>
        <dbReference type="Pfam" id="PF01593"/>
    </source>
</evidence>
<name>A0ABY2Q699_9HYPH</name>
<dbReference type="Proteomes" id="UP000306441">
    <property type="component" value="Unassembled WGS sequence"/>
</dbReference>
<dbReference type="InterPro" id="IPR036188">
    <property type="entry name" value="FAD/NAD-bd_sf"/>
</dbReference>
<sequence length="522" mass="55403">MAQFDAIFIGAGHNALAGAAHLTRRGWKVGLFEAADRPGGAVKTLELTEPGFRHDLAAMNLSLFAGSAFNKVYGADLAKHGLEFAPVQDCFASVFPGGRWVGVSTDLATTVARIRAFSERDARTWESLVKAFPARAELIFSILGGPMKKRALARILFSLWRKAGLSGALELGRFLLSSPRAWLDETFESAEVKALLGAWGLHLDFAPDIAGGAVFPYLEGMANQSFGMVLGKGGADTMVKALAAMVEAGGGTIECNARVERVLTEGGRATGVMLADGRRIEARRAVIATVAPGALTGLLPQGSGEAGFDGKMRAFRHAPGTMMIHLAVDSLPDWFDPELKRFAYVHVAPSLDVMARAYQEAQAGLLPAEPVIVVGQPTAIDPGRAPDGKHILWLQTRVVPAEIKGDAAGVIDERDWEAVREIYADRAIAIIERHAPGLSAKIIRRTVMSPLDLERGNTNLVGGDQICGSHHLAQNFLLRPAPGFADWSTPVKNFHLAGAATWPGAGVGAGSGFLLARQLAGG</sequence>
<comment type="caution">
    <text evidence="5">The sequence shown here is derived from an EMBL/GenBank/DDBJ whole genome shotgun (WGS) entry which is preliminary data.</text>
</comment>
<comment type="function">
    <text evidence="1">Probable oxidoreductase that may play a role as regulator of mitochondrial function.</text>
</comment>
<dbReference type="PANTHER" id="PTHR10668:SF105">
    <property type="entry name" value="DEHYDROGENASE-RELATED"/>
    <property type="match status" value="1"/>
</dbReference>
<dbReference type="PANTHER" id="PTHR10668">
    <property type="entry name" value="PHYTOENE DEHYDROGENASE"/>
    <property type="match status" value="1"/>
</dbReference>
<keyword evidence="6" id="KW-1185">Reference proteome</keyword>
<protein>
    <recommendedName>
        <fullName evidence="3">Pyridine nucleotide-disulfide oxidoreductase domain-containing protein 2</fullName>
    </recommendedName>
</protein>
<feature type="domain" description="Amine oxidase" evidence="4">
    <location>
        <begin position="16"/>
        <end position="331"/>
    </location>
</feature>